<dbReference type="RefSeq" id="WP_142707220.1">
    <property type="nucleotide sequence ID" value="NZ_VIRS01000018.1"/>
</dbReference>
<dbReference type="AlphaFoldDB" id="A0A545AMP9"/>
<sequence>MSENDADTVLMTAVTKAGRHRRGGPATQADHAIFLDHTGRRRRWLKVGLGVASGAAVVYTALLGVSMLGGGHGNTALPLPNEASSAAPSPTTPAPRTSAPAPVTRPRQAASPAPTPTRPARSAPSKKAATPASPSVSPSESPDSPESFWSNLFPSPTRTR</sequence>
<proteinExistence type="predicted"/>
<comment type="caution">
    <text evidence="3">The sequence shown here is derived from an EMBL/GenBank/DDBJ whole genome shotgun (WGS) entry which is preliminary data.</text>
</comment>
<keyword evidence="2" id="KW-0812">Transmembrane</keyword>
<feature type="compositionally biased region" description="Low complexity" evidence="1">
    <location>
        <begin position="83"/>
        <end position="147"/>
    </location>
</feature>
<evidence type="ECO:0000256" key="1">
    <source>
        <dbReference type="SAM" id="MobiDB-lite"/>
    </source>
</evidence>
<keyword evidence="2" id="KW-0472">Membrane</keyword>
<evidence type="ECO:0000256" key="2">
    <source>
        <dbReference type="SAM" id="Phobius"/>
    </source>
</evidence>
<dbReference type="EMBL" id="VIRS01000018">
    <property type="protein sequence ID" value="TQS42531.1"/>
    <property type="molecule type" value="Genomic_DNA"/>
</dbReference>
<evidence type="ECO:0000313" key="3">
    <source>
        <dbReference type="EMBL" id="TQS42531.1"/>
    </source>
</evidence>
<feature type="region of interest" description="Disordered" evidence="1">
    <location>
        <begin position="69"/>
        <end position="160"/>
    </location>
</feature>
<gene>
    <name evidence="3" type="ORF">FL583_24870</name>
</gene>
<feature type="transmembrane region" description="Helical" evidence="2">
    <location>
        <begin position="47"/>
        <end position="69"/>
    </location>
</feature>
<feature type="compositionally biased region" description="Polar residues" evidence="1">
    <location>
        <begin position="148"/>
        <end position="160"/>
    </location>
</feature>
<accession>A0A545AMP9</accession>
<keyword evidence="2" id="KW-1133">Transmembrane helix</keyword>
<dbReference type="OrthoDB" id="3405572at2"/>
<dbReference type="InParanoid" id="A0A545AMP9"/>
<keyword evidence="4" id="KW-1185">Reference proteome</keyword>
<dbReference type="Proteomes" id="UP000317982">
    <property type="component" value="Unassembled WGS sequence"/>
</dbReference>
<evidence type="ECO:0000313" key="4">
    <source>
        <dbReference type="Proteomes" id="UP000317982"/>
    </source>
</evidence>
<organism evidence="3 4">
    <name type="scientific">Cryptosporangium phraense</name>
    <dbReference type="NCBI Taxonomy" id="2593070"/>
    <lineage>
        <taxon>Bacteria</taxon>
        <taxon>Bacillati</taxon>
        <taxon>Actinomycetota</taxon>
        <taxon>Actinomycetes</taxon>
        <taxon>Cryptosporangiales</taxon>
        <taxon>Cryptosporangiaceae</taxon>
        <taxon>Cryptosporangium</taxon>
    </lineage>
</organism>
<reference evidence="3 4" key="1">
    <citation type="submission" date="2019-07" db="EMBL/GenBank/DDBJ databases">
        <title>Cryptosporangium phraense sp. nov., isolated from plant litter.</title>
        <authorList>
            <person name="Suriyachadkun C."/>
        </authorList>
    </citation>
    <scope>NUCLEOTIDE SEQUENCE [LARGE SCALE GENOMIC DNA]</scope>
    <source>
        <strain evidence="3 4">A-T 5661</strain>
    </source>
</reference>
<name>A0A545AMP9_9ACTN</name>
<protein>
    <submittedName>
        <fullName evidence="3">Uncharacterized protein</fullName>
    </submittedName>
</protein>